<dbReference type="SUPFAM" id="SSF53335">
    <property type="entry name" value="S-adenosyl-L-methionine-dependent methyltransferases"/>
    <property type="match status" value="1"/>
</dbReference>
<gene>
    <name evidence="4" type="ORF">BSTEL_1255</name>
</gene>
<reference evidence="4 5" key="1">
    <citation type="submission" date="2014-03" db="EMBL/GenBank/DDBJ databases">
        <title>Genomics of Bifidobacteria.</title>
        <authorList>
            <person name="Ventura M."/>
            <person name="Milani C."/>
            <person name="Lugli G.A."/>
        </authorList>
    </citation>
    <scope>NUCLEOTIDE SEQUENCE [LARGE SCALE GENOMIC DNA]</scope>
    <source>
        <strain evidence="4 5">DSM 23968</strain>
    </source>
</reference>
<keyword evidence="2 4" id="KW-0808">Transferase</keyword>
<comment type="caution">
    <text evidence="4">The sequence shown here is derived from an EMBL/GenBank/DDBJ whole genome shotgun (WGS) entry which is preliminary data.</text>
</comment>
<dbReference type="EMBL" id="JGZP01000021">
    <property type="protein sequence ID" value="KFI94585.1"/>
    <property type="molecule type" value="Genomic_DNA"/>
</dbReference>
<sequence length="223" mass="23633">MDRTQYTNLAQAWGFVENHALSRQTPAMAQIRAATEKAGMPQGSAAQAEVLSMLAHLTGAKSVIVVGTGSVMETLELVRGLDGTGQLTAVDSSAKGITVIRKAFDVVQDSTATKLRAVNAQAGVFLPRLNAGDYDMIVVAGDAVNYAASFEQAPRLLRAHGIIVFTDMLAFYDGMNSGGVLDPADRSEKATAMRELLDTVESDERFRTVLTPTGTGLLVASKL</sequence>
<dbReference type="STRING" id="762211.BSTEL_1255"/>
<evidence type="ECO:0000313" key="4">
    <source>
        <dbReference type="EMBL" id="KFI94585.1"/>
    </source>
</evidence>
<dbReference type="GO" id="GO:0008171">
    <property type="term" value="F:O-methyltransferase activity"/>
    <property type="evidence" value="ECO:0007669"/>
    <property type="project" value="InterPro"/>
</dbReference>
<dbReference type="InterPro" id="IPR029063">
    <property type="entry name" value="SAM-dependent_MTases_sf"/>
</dbReference>
<dbReference type="GO" id="GO:0008757">
    <property type="term" value="F:S-adenosylmethionine-dependent methyltransferase activity"/>
    <property type="evidence" value="ECO:0007669"/>
    <property type="project" value="TreeGrafter"/>
</dbReference>
<dbReference type="InterPro" id="IPR002935">
    <property type="entry name" value="SAM_O-MeTrfase"/>
</dbReference>
<dbReference type="RefSeq" id="WP_034529980.1">
    <property type="nucleotide sequence ID" value="NZ_JGZP01000021.1"/>
</dbReference>
<dbReference type="eggNOG" id="COG4122">
    <property type="taxonomic scope" value="Bacteria"/>
</dbReference>
<protein>
    <submittedName>
        <fullName evidence="4">O-methyltransferase</fullName>
    </submittedName>
</protein>
<evidence type="ECO:0000313" key="5">
    <source>
        <dbReference type="Proteomes" id="UP000029004"/>
    </source>
</evidence>
<dbReference type="OrthoDB" id="4774874at2"/>
<dbReference type="GO" id="GO:0032259">
    <property type="term" value="P:methylation"/>
    <property type="evidence" value="ECO:0007669"/>
    <property type="project" value="UniProtKB-KW"/>
</dbReference>
<name>A0A087DGD5_9BIFI</name>
<keyword evidence="3" id="KW-0949">S-adenosyl-L-methionine</keyword>
<keyword evidence="1 4" id="KW-0489">Methyltransferase</keyword>
<evidence type="ECO:0000256" key="1">
    <source>
        <dbReference type="ARBA" id="ARBA00022603"/>
    </source>
</evidence>
<dbReference type="AlphaFoldDB" id="A0A087DGD5"/>
<dbReference type="PANTHER" id="PTHR10509">
    <property type="entry name" value="O-METHYLTRANSFERASE-RELATED"/>
    <property type="match status" value="1"/>
</dbReference>
<dbReference type="Gene3D" id="3.40.50.150">
    <property type="entry name" value="Vaccinia Virus protein VP39"/>
    <property type="match status" value="1"/>
</dbReference>
<dbReference type="PROSITE" id="PS51682">
    <property type="entry name" value="SAM_OMT_I"/>
    <property type="match status" value="1"/>
</dbReference>
<dbReference type="InterPro" id="IPR050362">
    <property type="entry name" value="Cation-dep_OMT"/>
</dbReference>
<evidence type="ECO:0000256" key="2">
    <source>
        <dbReference type="ARBA" id="ARBA00022679"/>
    </source>
</evidence>
<dbReference type="Pfam" id="PF01596">
    <property type="entry name" value="Methyltransf_3"/>
    <property type="match status" value="1"/>
</dbReference>
<keyword evidence="5" id="KW-1185">Reference proteome</keyword>
<organism evidence="4 5">
    <name type="scientific">Bifidobacterium stellenboschense</name>
    <dbReference type="NCBI Taxonomy" id="762211"/>
    <lineage>
        <taxon>Bacteria</taxon>
        <taxon>Bacillati</taxon>
        <taxon>Actinomycetota</taxon>
        <taxon>Actinomycetes</taxon>
        <taxon>Bifidobacteriales</taxon>
        <taxon>Bifidobacteriaceae</taxon>
        <taxon>Bifidobacterium</taxon>
    </lineage>
</organism>
<accession>A0A087DGD5</accession>
<proteinExistence type="predicted"/>
<dbReference type="PANTHER" id="PTHR10509:SF85">
    <property type="entry name" value="O-METHYLTRANSFERASE RV1220C-RELATED"/>
    <property type="match status" value="1"/>
</dbReference>
<evidence type="ECO:0000256" key="3">
    <source>
        <dbReference type="ARBA" id="ARBA00022691"/>
    </source>
</evidence>
<dbReference type="Proteomes" id="UP000029004">
    <property type="component" value="Unassembled WGS sequence"/>
</dbReference>